<dbReference type="GeneTree" id="ENSGT01040000242000"/>
<evidence type="ECO:0000256" key="1">
    <source>
        <dbReference type="ARBA" id="ARBA00023319"/>
    </source>
</evidence>
<accession>A0A8D2ZJY9</accession>
<dbReference type="AlphaFoldDB" id="A0A8D2ZJY9"/>
<sequence length="196" mass="21416">PAEAAAAATRSRRSTVVSTTWGFSFCGLVEEDVAHPNLFGHILPGDNVIEIPDWPVRRCGRSRRTLVLSLRSDSFTSVSVSGPSGHTRFLIQLLANETSDPAMKAVLCLAALAVFVCSVESKYSPPKVQLYSRDPGENGKDNTLICHNWQFHLTKSVPFLPNDGQMYSCKVTHGSNVKDYAWGESGSADQHVIQPE</sequence>
<evidence type="ECO:0000313" key="3">
    <source>
        <dbReference type="Proteomes" id="UP000694558"/>
    </source>
</evidence>
<dbReference type="InterPro" id="IPR036179">
    <property type="entry name" value="Ig-like_dom_sf"/>
</dbReference>
<proteinExistence type="predicted"/>
<dbReference type="Proteomes" id="UP000694558">
    <property type="component" value="Chromosome 4"/>
</dbReference>
<dbReference type="InterPro" id="IPR003006">
    <property type="entry name" value="Ig/MHC_CS"/>
</dbReference>
<dbReference type="PROSITE" id="PS00290">
    <property type="entry name" value="IG_MHC"/>
    <property type="match status" value="1"/>
</dbReference>
<organism evidence="2 3">
    <name type="scientific">Scophthalmus maximus</name>
    <name type="common">Turbot</name>
    <name type="synonym">Psetta maxima</name>
    <dbReference type="NCBI Taxonomy" id="52904"/>
    <lineage>
        <taxon>Eukaryota</taxon>
        <taxon>Metazoa</taxon>
        <taxon>Chordata</taxon>
        <taxon>Craniata</taxon>
        <taxon>Vertebrata</taxon>
        <taxon>Euteleostomi</taxon>
        <taxon>Actinopterygii</taxon>
        <taxon>Neopterygii</taxon>
        <taxon>Teleostei</taxon>
        <taxon>Neoteleostei</taxon>
        <taxon>Acanthomorphata</taxon>
        <taxon>Carangaria</taxon>
        <taxon>Pleuronectiformes</taxon>
        <taxon>Pleuronectoidei</taxon>
        <taxon>Scophthalmidae</taxon>
        <taxon>Scophthalmus</taxon>
    </lineage>
</organism>
<reference evidence="2" key="1">
    <citation type="submission" date="2023-05" db="EMBL/GenBank/DDBJ databases">
        <title>High-quality long-read genome of Scophthalmus maximus.</title>
        <authorList>
            <person name="Lien S."/>
            <person name="Martinez P."/>
        </authorList>
    </citation>
    <scope>NUCLEOTIDE SEQUENCE [LARGE SCALE GENOMIC DNA]</scope>
</reference>
<keyword evidence="1" id="KW-0393">Immunoglobulin domain</keyword>
<gene>
    <name evidence="2" type="primary">LOC118300005</name>
</gene>
<dbReference type="SUPFAM" id="SSF48726">
    <property type="entry name" value="Immunoglobulin"/>
    <property type="match status" value="1"/>
</dbReference>
<evidence type="ECO:0008006" key="4">
    <source>
        <dbReference type="Google" id="ProtNLM"/>
    </source>
</evidence>
<evidence type="ECO:0000313" key="2">
    <source>
        <dbReference type="Ensembl" id="ENSSMAP00000003427.2"/>
    </source>
</evidence>
<protein>
    <recommendedName>
        <fullName evidence="4">Beta-2-microglobulin</fullName>
    </recommendedName>
</protein>
<reference evidence="2" key="2">
    <citation type="submission" date="2025-08" db="UniProtKB">
        <authorList>
            <consortium name="Ensembl"/>
        </authorList>
    </citation>
    <scope>IDENTIFICATION</scope>
</reference>
<dbReference type="Ensembl" id="ENSSMAT00000003485.2">
    <property type="protein sequence ID" value="ENSSMAP00000003427.2"/>
    <property type="gene ID" value="ENSSMAG00000002141.2"/>
</dbReference>
<name>A0A8D2ZJY9_SCOMX</name>